<proteinExistence type="predicted"/>
<comment type="caution">
    <text evidence="1">The sequence shown here is derived from an EMBL/GenBank/DDBJ whole genome shotgun (WGS) entry which is preliminary data.</text>
</comment>
<protein>
    <submittedName>
        <fullName evidence="1">Uncharacterized protein</fullName>
    </submittedName>
</protein>
<dbReference type="Proteomes" id="UP001151002">
    <property type="component" value="Unassembled WGS sequence"/>
</dbReference>
<organism evidence="1 2">
    <name type="scientific">Paractinoplanes pyxinae</name>
    <dbReference type="NCBI Taxonomy" id="2997416"/>
    <lineage>
        <taxon>Bacteria</taxon>
        <taxon>Bacillati</taxon>
        <taxon>Actinomycetota</taxon>
        <taxon>Actinomycetes</taxon>
        <taxon>Micromonosporales</taxon>
        <taxon>Micromonosporaceae</taxon>
        <taxon>Paractinoplanes</taxon>
    </lineage>
</organism>
<keyword evidence="2" id="KW-1185">Reference proteome</keyword>
<accession>A0ABT4BDV0</accession>
<evidence type="ECO:0000313" key="1">
    <source>
        <dbReference type="EMBL" id="MCY1144693.1"/>
    </source>
</evidence>
<name>A0ABT4BDV0_9ACTN</name>
<reference evidence="1" key="1">
    <citation type="submission" date="2022-11" db="EMBL/GenBank/DDBJ databases">
        <authorList>
            <person name="Somphong A."/>
            <person name="Phongsopitanun W."/>
        </authorList>
    </citation>
    <scope>NUCLEOTIDE SEQUENCE</scope>
    <source>
        <strain evidence="1">Pm04-4</strain>
    </source>
</reference>
<evidence type="ECO:0000313" key="2">
    <source>
        <dbReference type="Proteomes" id="UP001151002"/>
    </source>
</evidence>
<dbReference type="EMBL" id="JAPNTZ010000021">
    <property type="protein sequence ID" value="MCY1144693.1"/>
    <property type="molecule type" value="Genomic_DNA"/>
</dbReference>
<sequence length="145" mass="15757">MADTSVVHLILDRVGRKTVPSRLSPAHLRQLLTDGGRPAGAPSVSTGRVGPGDAIEVERTINVTGLLAVAGRQHPVSFHFAGRRVTVRGDHGVLPFVSPSAAFRVSAGDELLLEVPRTTTKQIARFKVRKPEPTRPSRDRDRFRV</sequence>
<gene>
    <name evidence="1" type="ORF">OWR29_42405</name>
</gene>
<dbReference type="RefSeq" id="WP_267569273.1">
    <property type="nucleotide sequence ID" value="NZ_JAPNTZ010000021.1"/>
</dbReference>